<protein>
    <submittedName>
        <fullName evidence="1">Uncharacterized protein</fullName>
    </submittedName>
</protein>
<gene>
    <name evidence="1" type="ORF">Prudu_1378S000100</name>
</gene>
<proteinExistence type="predicted"/>
<evidence type="ECO:0000313" key="1">
    <source>
        <dbReference type="EMBL" id="BBN70056.1"/>
    </source>
</evidence>
<dbReference type="EMBL" id="AP021715">
    <property type="protein sequence ID" value="BBN70056.1"/>
    <property type="molecule type" value="Genomic_DNA"/>
</dbReference>
<dbReference type="AlphaFoldDB" id="A0A5H2Y830"/>
<reference evidence="1" key="1">
    <citation type="journal article" date="2019" name="Science">
        <title>Mutation of a bHLH transcription factor allowed almond domestication.</title>
        <authorList>
            <person name="Sanchez-Perez R."/>
            <person name="Pavan S."/>
            <person name="Mazzeo R."/>
            <person name="Moldovan C."/>
            <person name="Aiese Cigliano R."/>
            <person name="Del Cueto J."/>
            <person name="Ricciardi F."/>
            <person name="Lotti C."/>
            <person name="Ricciardi L."/>
            <person name="Dicenta F."/>
            <person name="Lopez-Marques R.L."/>
            <person name="Lindberg Moller B."/>
        </authorList>
    </citation>
    <scope>NUCLEOTIDE SEQUENCE</scope>
</reference>
<sequence>MELMRYLVLCVMPRQCVTSEGTLRRLAASESAQKSCENKKIEKKAKTTETGRPKSTTSKIWAYEVFPALAALDLVVHKDNAYIPLSTLEEQYFAVDVQLLRPSVIDKQQLYWTWGDSVDDTEELVELFGDDAEKKPALLPLRRKR</sequence>
<name>A0A5H2Y830_PRUDU</name>
<organism evidence="1">
    <name type="scientific">Prunus dulcis</name>
    <name type="common">Almond</name>
    <name type="synonym">Amygdalus dulcis</name>
    <dbReference type="NCBI Taxonomy" id="3755"/>
    <lineage>
        <taxon>Eukaryota</taxon>
        <taxon>Viridiplantae</taxon>
        <taxon>Streptophyta</taxon>
        <taxon>Embryophyta</taxon>
        <taxon>Tracheophyta</taxon>
        <taxon>Spermatophyta</taxon>
        <taxon>Magnoliopsida</taxon>
        <taxon>eudicotyledons</taxon>
        <taxon>Gunneridae</taxon>
        <taxon>Pentapetalae</taxon>
        <taxon>rosids</taxon>
        <taxon>fabids</taxon>
        <taxon>Rosales</taxon>
        <taxon>Rosaceae</taxon>
        <taxon>Amygdaloideae</taxon>
        <taxon>Amygdaleae</taxon>
        <taxon>Prunus</taxon>
    </lineage>
</organism>
<accession>A0A5H2Y830</accession>